<protein>
    <submittedName>
        <fullName evidence="6">Predicted arabinose efflux permease, MFS family</fullName>
    </submittedName>
</protein>
<evidence type="ECO:0000256" key="1">
    <source>
        <dbReference type="ARBA" id="ARBA00022692"/>
    </source>
</evidence>
<dbReference type="Proteomes" id="UP000199524">
    <property type="component" value="Chromosome I"/>
</dbReference>
<evidence type="ECO:0000313" key="6">
    <source>
        <dbReference type="EMBL" id="SDT22960.1"/>
    </source>
</evidence>
<evidence type="ECO:0000256" key="4">
    <source>
        <dbReference type="SAM" id="Phobius"/>
    </source>
</evidence>
<feature type="transmembrane region" description="Helical" evidence="4">
    <location>
        <begin position="103"/>
        <end position="122"/>
    </location>
</feature>
<dbReference type="PANTHER" id="PTHR23521:SF3">
    <property type="entry name" value="MFS TRANSPORTER"/>
    <property type="match status" value="1"/>
</dbReference>
<organism evidence="6 7">
    <name type="scientific">Pseudomonas asplenii</name>
    <dbReference type="NCBI Taxonomy" id="53407"/>
    <lineage>
        <taxon>Bacteria</taxon>
        <taxon>Pseudomonadati</taxon>
        <taxon>Pseudomonadota</taxon>
        <taxon>Gammaproteobacteria</taxon>
        <taxon>Pseudomonadales</taxon>
        <taxon>Pseudomonadaceae</taxon>
        <taxon>Pseudomonas</taxon>
    </lineage>
</organism>
<feature type="domain" description="Major facilitator superfamily (MFS) profile" evidence="5">
    <location>
        <begin position="8"/>
        <end position="377"/>
    </location>
</feature>
<dbReference type="InterPro" id="IPR020846">
    <property type="entry name" value="MFS_dom"/>
</dbReference>
<name>A0A1H1YNN0_9PSED</name>
<dbReference type="PROSITE" id="PS50850">
    <property type="entry name" value="MFS"/>
    <property type="match status" value="1"/>
</dbReference>
<dbReference type="InterPro" id="IPR047200">
    <property type="entry name" value="MFS_YcaD-like"/>
</dbReference>
<dbReference type="InterPro" id="IPR036259">
    <property type="entry name" value="MFS_trans_sf"/>
</dbReference>
<evidence type="ECO:0000256" key="3">
    <source>
        <dbReference type="ARBA" id="ARBA00023136"/>
    </source>
</evidence>
<dbReference type="CDD" id="cd17477">
    <property type="entry name" value="MFS_YcaD_like"/>
    <property type="match status" value="1"/>
</dbReference>
<dbReference type="Pfam" id="PF07690">
    <property type="entry name" value="MFS_1"/>
    <property type="match status" value="1"/>
</dbReference>
<feature type="transmembrane region" description="Helical" evidence="4">
    <location>
        <begin position="201"/>
        <end position="225"/>
    </location>
</feature>
<dbReference type="Gene3D" id="1.20.1250.20">
    <property type="entry name" value="MFS general substrate transporter like domains"/>
    <property type="match status" value="2"/>
</dbReference>
<dbReference type="GO" id="GO:0005886">
    <property type="term" value="C:plasma membrane"/>
    <property type="evidence" value="ECO:0007669"/>
    <property type="project" value="TreeGrafter"/>
</dbReference>
<feature type="transmembrane region" description="Helical" evidence="4">
    <location>
        <begin position="134"/>
        <end position="155"/>
    </location>
</feature>
<feature type="transmembrane region" description="Helical" evidence="4">
    <location>
        <begin position="322"/>
        <end position="345"/>
    </location>
</feature>
<dbReference type="InterPro" id="IPR011701">
    <property type="entry name" value="MFS"/>
</dbReference>
<keyword evidence="7" id="KW-1185">Reference proteome</keyword>
<feature type="transmembrane region" description="Helical" evidence="4">
    <location>
        <begin position="237"/>
        <end position="255"/>
    </location>
</feature>
<keyword evidence="1 4" id="KW-0812">Transmembrane</keyword>
<dbReference type="SUPFAM" id="SSF103473">
    <property type="entry name" value="MFS general substrate transporter"/>
    <property type="match status" value="1"/>
</dbReference>
<reference evidence="7" key="1">
    <citation type="submission" date="2016-10" db="EMBL/GenBank/DDBJ databases">
        <authorList>
            <person name="Varghese N."/>
            <person name="Submissions S."/>
        </authorList>
    </citation>
    <scope>NUCLEOTIDE SEQUENCE [LARGE SCALE GENOMIC DNA]</scope>
    <source>
        <strain evidence="7">ATCC 23835</strain>
    </source>
</reference>
<dbReference type="GeneID" id="300209422"/>
<evidence type="ECO:0000259" key="5">
    <source>
        <dbReference type="PROSITE" id="PS50850"/>
    </source>
</evidence>
<keyword evidence="2 4" id="KW-1133">Transmembrane helix</keyword>
<dbReference type="RefSeq" id="WP_010448309.1">
    <property type="nucleotide sequence ID" value="NZ_CP087202.1"/>
</dbReference>
<proteinExistence type="predicted"/>
<dbReference type="EMBL" id="LT629777">
    <property type="protein sequence ID" value="SDT22960.1"/>
    <property type="molecule type" value="Genomic_DNA"/>
</dbReference>
<dbReference type="PANTHER" id="PTHR23521">
    <property type="entry name" value="TRANSPORTER MFS SUPERFAMILY"/>
    <property type="match status" value="1"/>
</dbReference>
<gene>
    <name evidence="6" type="ORF">SAMN05216598_4535</name>
</gene>
<feature type="transmembrane region" description="Helical" evidence="4">
    <location>
        <begin position="36"/>
        <end position="60"/>
    </location>
</feature>
<accession>A0A1H1YNN0</accession>
<feature type="transmembrane region" description="Helical" evidence="4">
    <location>
        <begin position="267"/>
        <end position="285"/>
    </location>
</feature>
<sequence>MSVQLLAMALAPLLGLFIISIGSALMSSLTTLRLDAMGFSASMIGVVSSAYFIGLTLGSIFNERLIVRIGHIRAYSCFAALIAVTIGLQGLSHDPWIWSGLRLIGGWALVGVYLVVESWLLLVAEPKIRGRLLALYMIALYGAGLIGQMSLGPVMGAGESVPFTLAAMLASLSLVPIAMIPRVTPLVERAEPLPASQLIRITPTGVMGCFGSGVIIAAVYTLLPLYLQKVGLSVTEVGHTMAAVIFGAMVLQYPVGRWSDRKDRQTVLIVLSAACVVLSAITLLLPPSGWPMLVVMFLLGGGVFAVYPVAVSHAADSAPSGALVRMIQGLLLINSLGSAISPLAISPLMGWAGPSGLFWAFAVLNLGLVAFFVWRRRAHPVPIAAAPFAAASQYSATGVELRMTQDLSDAVEAHEAMEQTAPAHSAHG</sequence>
<feature type="transmembrane region" description="Helical" evidence="4">
    <location>
        <begin position="72"/>
        <end position="91"/>
    </location>
</feature>
<keyword evidence="3 4" id="KW-0472">Membrane</keyword>
<dbReference type="AlphaFoldDB" id="A0A1H1YNN0"/>
<evidence type="ECO:0000313" key="7">
    <source>
        <dbReference type="Proteomes" id="UP000199524"/>
    </source>
</evidence>
<feature type="transmembrane region" description="Helical" evidence="4">
    <location>
        <begin position="291"/>
        <end position="310"/>
    </location>
</feature>
<feature type="transmembrane region" description="Helical" evidence="4">
    <location>
        <begin position="357"/>
        <end position="374"/>
    </location>
</feature>
<feature type="transmembrane region" description="Helical" evidence="4">
    <location>
        <begin position="161"/>
        <end position="180"/>
    </location>
</feature>
<dbReference type="GO" id="GO:0022857">
    <property type="term" value="F:transmembrane transporter activity"/>
    <property type="evidence" value="ECO:0007669"/>
    <property type="project" value="InterPro"/>
</dbReference>
<evidence type="ECO:0000256" key="2">
    <source>
        <dbReference type="ARBA" id="ARBA00022989"/>
    </source>
</evidence>